<accession>A0A2U3ALH8</accession>
<dbReference type="EMBL" id="QFVR01000009">
    <property type="protein sequence ID" value="PWI25401.1"/>
    <property type="molecule type" value="Genomic_DNA"/>
</dbReference>
<comment type="subcellular location">
    <subcellularLocation>
        <location evidence="1">Cell envelope</location>
    </subcellularLocation>
</comment>
<dbReference type="GO" id="GO:0030313">
    <property type="term" value="C:cell envelope"/>
    <property type="evidence" value="ECO:0007669"/>
    <property type="project" value="UniProtKB-SubCell"/>
</dbReference>
<dbReference type="Gene3D" id="2.60.40.4270">
    <property type="entry name" value="Listeria-Bacteroides repeat domain"/>
    <property type="match status" value="1"/>
</dbReference>
<proteinExistence type="predicted"/>
<organism evidence="2 3">
    <name type="scientific">Kurthia sibirica</name>
    <dbReference type="NCBI Taxonomy" id="202750"/>
    <lineage>
        <taxon>Bacteria</taxon>
        <taxon>Bacillati</taxon>
        <taxon>Bacillota</taxon>
        <taxon>Bacilli</taxon>
        <taxon>Bacillales</taxon>
        <taxon>Caryophanaceae</taxon>
        <taxon>Kurthia</taxon>
    </lineage>
</organism>
<dbReference type="AlphaFoldDB" id="A0A2U3ALH8"/>
<keyword evidence="3" id="KW-1185">Reference proteome</keyword>
<dbReference type="InterPro" id="IPR042229">
    <property type="entry name" value="Listeria/Bacterioides_rpt_sf"/>
</dbReference>
<dbReference type="Proteomes" id="UP000245938">
    <property type="component" value="Unassembled WGS sequence"/>
</dbReference>
<evidence type="ECO:0008006" key="4">
    <source>
        <dbReference type="Google" id="ProtNLM"/>
    </source>
</evidence>
<comment type="caution">
    <text evidence="2">The sequence shown here is derived from an EMBL/GenBank/DDBJ whole genome shotgun (WGS) entry which is preliminary data.</text>
</comment>
<evidence type="ECO:0000256" key="1">
    <source>
        <dbReference type="ARBA" id="ARBA00004196"/>
    </source>
</evidence>
<sequence length="76" mass="8447">MKYYGNGNTTGIEPMQKAVNQNTSITVKKQGTLKKKGYKFAGWASKATARKADNKLAPGKKIVATKKIQLYAVWKR</sequence>
<gene>
    <name evidence="2" type="ORF">DEX24_08670</name>
</gene>
<evidence type="ECO:0000313" key="3">
    <source>
        <dbReference type="Proteomes" id="UP000245938"/>
    </source>
</evidence>
<protein>
    <recommendedName>
        <fullName evidence="4">Bacterial repeat domain-containing protein</fullName>
    </recommendedName>
</protein>
<reference evidence="2 3" key="1">
    <citation type="submission" date="2018-05" db="EMBL/GenBank/DDBJ databases">
        <title>Kurthia sibirica genome sequence.</title>
        <authorList>
            <person name="Maclea K.S."/>
            <person name="Goen A.E."/>
        </authorList>
    </citation>
    <scope>NUCLEOTIDE SEQUENCE [LARGE SCALE GENOMIC DNA]</scope>
    <source>
        <strain evidence="2 3">ATCC 49154</strain>
    </source>
</reference>
<name>A0A2U3ALH8_9BACL</name>
<evidence type="ECO:0000313" key="2">
    <source>
        <dbReference type="EMBL" id="PWI25401.1"/>
    </source>
</evidence>
<dbReference type="RefSeq" id="WP_109306030.1">
    <property type="nucleotide sequence ID" value="NZ_BJUF01000026.1"/>
</dbReference>
<dbReference type="Pfam" id="PF09479">
    <property type="entry name" value="Flg_new"/>
    <property type="match status" value="1"/>
</dbReference>
<dbReference type="InterPro" id="IPR013378">
    <property type="entry name" value="InlB-like_B-rpt"/>
</dbReference>